<sequence>MDTRLVQVRAHFRINDSQQHIEHLLLLPTSLLLRNISAMQTCASRRFQRIAHDLEKLPVELHEAVLADLEFHQLIRLSQCAGPRLTWSLENSLLPWGKFFRPGSMPKWRNLLVVSDQIKRLCFKPSKTPDKEPHLFSPEENWRWVNRHGALLFLHNRSSDWKGRNFYKPAVFADPDIDCKKLEQHWHVTLKAELYQTGKMEATEDNALPGLTKLWLPRLPHLLEEEGETPAKISCDLCKREEETVRTLIGNYLIFGSDLSVEKMAAWIHFYQQLRLEKAEAMAAELHRLADIYSAHPTRLKTPWAPQSSRPNPKHVPNQMQREARKLIRRAKHSWWGDQVSRYRFAVPFPGLVPYDWCMEFFVKVMRKQSSWPVILPADILEKCQTVIKRRPPWVTVEVGTMPTTSQLELDEALGAMRIGPETVTAMLVLTKGQEKQRKVTHRDGTPDSRFLRATTQTQTETKGMNYSVHDTAELAWLETFMEVIVWMEGEFPELLEEARGLVLDRQA</sequence>
<name>A0A1Y2A0P2_9PLEO</name>
<dbReference type="AlphaFoldDB" id="A0A1Y2A0P2"/>
<evidence type="ECO:0000313" key="1">
    <source>
        <dbReference type="EMBL" id="ORY15980.1"/>
    </source>
</evidence>
<protein>
    <recommendedName>
        <fullName evidence="3">F-box domain-containing protein</fullName>
    </recommendedName>
</protein>
<dbReference type="EMBL" id="MCFA01000021">
    <property type="protein sequence ID" value="ORY15980.1"/>
    <property type="molecule type" value="Genomic_DNA"/>
</dbReference>
<dbReference type="Proteomes" id="UP000193144">
    <property type="component" value="Unassembled WGS sequence"/>
</dbReference>
<keyword evidence="2" id="KW-1185">Reference proteome</keyword>
<proteinExistence type="predicted"/>
<evidence type="ECO:0008006" key="3">
    <source>
        <dbReference type="Google" id="ProtNLM"/>
    </source>
</evidence>
<comment type="caution">
    <text evidence="1">The sequence shown here is derived from an EMBL/GenBank/DDBJ whole genome shotgun (WGS) entry which is preliminary data.</text>
</comment>
<accession>A0A1Y2A0P2</accession>
<organism evidence="1 2">
    <name type="scientific">Clohesyomyces aquaticus</name>
    <dbReference type="NCBI Taxonomy" id="1231657"/>
    <lineage>
        <taxon>Eukaryota</taxon>
        <taxon>Fungi</taxon>
        <taxon>Dikarya</taxon>
        <taxon>Ascomycota</taxon>
        <taxon>Pezizomycotina</taxon>
        <taxon>Dothideomycetes</taxon>
        <taxon>Pleosporomycetidae</taxon>
        <taxon>Pleosporales</taxon>
        <taxon>Lindgomycetaceae</taxon>
        <taxon>Clohesyomyces</taxon>
    </lineage>
</organism>
<evidence type="ECO:0000313" key="2">
    <source>
        <dbReference type="Proteomes" id="UP000193144"/>
    </source>
</evidence>
<reference evidence="1 2" key="1">
    <citation type="submission" date="2016-07" db="EMBL/GenBank/DDBJ databases">
        <title>Pervasive Adenine N6-methylation of Active Genes in Fungi.</title>
        <authorList>
            <consortium name="DOE Joint Genome Institute"/>
            <person name="Mondo S.J."/>
            <person name="Dannebaum R.O."/>
            <person name="Kuo R.C."/>
            <person name="Labutti K."/>
            <person name="Haridas S."/>
            <person name="Kuo A."/>
            <person name="Salamov A."/>
            <person name="Ahrendt S.R."/>
            <person name="Lipzen A."/>
            <person name="Sullivan W."/>
            <person name="Andreopoulos W.B."/>
            <person name="Clum A."/>
            <person name="Lindquist E."/>
            <person name="Daum C."/>
            <person name="Ramamoorthy G.K."/>
            <person name="Gryganskyi A."/>
            <person name="Culley D."/>
            <person name="Magnuson J.K."/>
            <person name="James T.Y."/>
            <person name="O'Malley M.A."/>
            <person name="Stajich J.E."/>
            <person name="Spatafora J.W."/>
            <person name="Visel A."/>
            <person name="Grigoriev I.V."/>
        </authorList>
    </citation>
    <scope>NUCLEOTIDE SEQUENCE [LARGE SCALE GENOMIC DNA]</scope>
    <source>
        <strain evidence="1 2">CBS 115471</strain>
    </source>
</reference>
<dbReference type="OrthoDB" id="3478523at2759"/>
<gene>
    <name evidence="1" type="ORF">BCR34DRAFT_144250</name>
</gene>